<gene>
    <name evidence="9" type="ORF">P167DRAFT_511489</name>
</gene>
<evidence type="ECO:0000313" key="9">
    <source>
        <dbReference type="EMBL" id="RPB08891.1"/>
    </source>
</evidence>
<keyword evidence="2 8" id="KW-0812">Transmembrane</keyword>
<sequence>MEKFSQFRDRGTQIAPFLPINGSNSTVQGAIGLFLFAFRLPFFLCLSISYFLVFQWLPIGSFIRKAWLWSILLSSGVWWIDLQVEGVRKGSLFKKSNKLPRPNTVILSSFNSPLDAIYLAAIFDPVFTASYPTTRKVEHISLFTAILRAFSKPCLSPPKGATLHTVASLLKSNPTRTVVVFPEATTTNGRGILRFAPSLDTTPAQIAIFPMSLRYTPADVTTPIPETYFATMYNLLSRPTHCIRVRIAEAIYNKLEKETPDYGQLEDYHPEGSETDEETRLLSSSSSDTVTDEKSPLDGGEQQSRLSEKGGEALARISRSKRLNLGVKEKISFVEAWGKNKR</sequence>
<keyword evidence="1" id="KW-0808">Transferase</keyword>
<feature type="transmembrane region" description="Helical" evidence="8">
    <location>
        <begin position="33"/>
        <end position="54"/>
    </location>
</feature>
<feature type="compositionally biased region" description="Basic and acidic residues" evidence="7">
    <location>
        <begin position="262"/>
        <end position="272"/>
    </location>
</feature>
<keyword evidence="6" id="KW-0012">Acyltransferase</keyword>
<evidence type="ECO:0008006" key="11">
    <source>
        <dbReference type="Google" id="ProtNLM"/>
    </source>
</evidence>
<dbReference type="GO" id="GO:0016746">
    <property type="term" value="F:acyltransferase activity"/>
    <property type="evidence" value="ECO:0007669"/>
    <property type="project" value="UniProtKB-KW"/>
</dbReference>
<keyword evidence="10" id="KW-1185">Reference proteome</keyword>
<proteinExistence type="predicted"/>
<dbReference type="SUPFAM" id="SSF69593">
    <property type="entry name" value="Glycerol-3-phosphate (1)-acyltransferase"/>
    <property type="match status" value="1"/>
</dbReference>
<name>A0A3N4KKN5_9PEZI</name>
<dbReference type="STRING" id="1392247.A0A3N4KKN5"/>
<dbReference type="PANTHER" id="PTHR23063">
    <property type="entry name" value="PHOSPHOLIPID ACYLTRANSFERASE"/>
    <property type="match status" value="1"/>
</dbReference>
<evidence type="ECO:0000256" key="8">
    <source>
        <dbReference type="SAM" id="Phobius"/>
    </source>
</evidence>
<dbReference type="OrthoDB" id="272512at2759"/>
<dbReference type="PANTHER" id="PTHR23063:SF60">
    <property type="entry name" value="LYSOPHOSPHATIDIC ACID:OLEOYL-COA ACYLTRANSFERASE 1"/>
    <property type="match status" value="1"/>
</dbReference>
<evidence type="ECO:0000256" key="6">
    <source>
        <dbReference type="ARBA" id="ARBA00023315"/>
    </source>
</evidence>
<dbReference type="Proteomes" id="UP000277580">
    <property type="component" value="Unassembled WGS sequence"/>
</dbReference>
<dbReference type="AlphaFoldDB" id="A0A3N4KKN5"/>
<evidence type="ECO:0000313" key="10">
    <source>
        <dbReference type="Proteomes" id="UP000277580"/>
    </source>
</evidence>
<accession>A0A3N4KKN5</accession>
<dbReference type="GO" id="GO:0006629">
    <property type="term" value="P:lipid metabolic process"/>
    <property type="evidence" value="ECO:0007669"/>
    <property type="project" value="UniProtKB-KW"/>
</dbReference>
<evidence type="ECO:0000256" key="2">
    <source>
        <dbReference type="ARBA" id="ARBA00022692"/>
    </source>
</evidence>
<protein>
    <recommendedName>
        <fullName evidence="11">Phospholipid/glycerol acyltransferase domain-containing protein</fullName>
    </recommendedName>
</protein>
<evidence type="ECO:0000256" key="7">
    <source>
        <dbReference type="SAM" id="MobiDB-lite"/>
    </source>
</evidence>
<evidence type="ECO:0000256" key="3">
    <source>
        <dbReference type="ARBA" id="ARBA00022989"/>
    </source>
</evidence>
<dbReference type="FunCoup" id="A0A3N4KKN5">
    <property type="interactions" value="67"/>
</dbReference>
<evidence type="ECO:0000256" key="1">
    <source>
        <dbReference type="ARBA" id="ARBA00022679"/>
    </source>
</evidence>
<keyword evidence="3 8" id="KW-1133">Transmembrane helix</keyword>
<reference evidence="9 10" key="1">
    <citation type="journal article" date="2018" name="Nat. Ecol. Evol.">
        <title>Pezizomycetes genomes reveal the molecular basis of ectomycorrhizal truffle lifestyle.</title>
        <authorList>
            <person name="Murat C."/>
            <person name="Payen T."/>
            <person name="Noel B."/>
            <person name="Kuo A."/>
            <person name="Morin E."/>
            <person name="Chen J."/>
            <person name="Kohler A."/>
            <person name="Krizsan K."/>
            <person name="Balestrini R."/>
            <person name="Da Silva C."/>
            <person name="Montanini B."/>
            <person name="Hainaut M."/>
            <person name="Levati E."/>
            <person name="Barry K.W."/>
            <person name="Belfiori B."/>
            <person name="Cichocki N."/>
            <person name="Clum A."/>
            <person name="Dockter R.B."/>
            <person name="Fauchery L."/>
            <person name="Guy J."/>
            <person name="Iotti M."/>
            <person name="Le Tacon F."/>
            <person name="Lindquist E.A."/>
            <person name="Lipzen A."/>
            <person name="Malagnac F."/>
            <person name="Mello A."/>
            <person name="Molinier V."/>
            <person name="Miyauchi S."/>
            <person name="Poulain J."/>
            <person name="Riccioni C."/>
            <person name="Rubini A."/>
            <person name="Sitrit Y."/>
            <person name="Splivallo R."/>
            <person name="Traeger S."/>
            <person name="Wang M."/>
            <person name="Zifcakova L."/>
            <person name="Wipf D."/>
            <person name="Zambonelli A."/>
            <person name="Paolocci F."/>
            <person name="Nowrousian M."/>
            <person name="Ottonello S."/>
            <person name="Baldrian P."/>
            <person name="Spatafora J.W."/>
            <person name="Henrissat B."/>
            <person name="Nagy L.G."/>
            <person name="Aury J.M."/>
            <person name="Wincker P."/>
            <person name="Grigoriev I.V."/>
            <person name="Bonfante P."/>
            <person name="Martin F.M."/>
        </authorList>
    </citation>
    <scope>NUCLEOTIDE SEQUENCE [LARGE SCALE GENOMIC DNA]</scope>
    <source>
        <strain evidence="9 10">CCBAS932</strain>
    </source>
</reference>
<keyword evidence="5 8" id="KW-0472">Membrane</keyword>
<organism evidence="9 10">
    <name type="scientific">Morchella conica CCBAS932</name>
    <dbReference type="NCBI Taxonomy" id="1392247"/>
    <lineage>
        <taxon>Eukaryota</taxon>
        <taxon>Fungi</taxon>
        <taxon>Dikarya</taxon>
        <taxon>Ascomycota</taxon>
        <taxon>Pezizomycotina</taxon>
        <taxon>Pezizomycetes</taxon>
        <taxon>Pezizales</taxon>
        <taxon>Morchellaceae</taxon>
        <taxon>Morchella</taxon>
    </lineage>
</organism>
<keyword evidence="4" id="KW-0443">Lipid metabolism</keyword>
<dbReference type="InParanoid" id="A0A3N4KKN5"/>
<dbReference type="EMBL" id="ML119157">
    <property type="protein sequence ID" value="RPB08891.1"/>
    <property type="molecule type" value="Genomic_DNA"/>
</dbReference>
<feature type="region of interest" description="Disordered" evidence="7">
    <location>
        <begin position="262"/>
        <end position="313"/>
    </location>
</feature>
<evidence type="ECO:0000256" key="5">
    <source>
        <dbReference type="ARBA" id="ARBA00023136"/>
    </source>
</evidence>
<evidence type="ECO:0000256" key="4">
    <source>
        <dbReference type="ARBA" id="ARBA00023098"/>
    </source>
</evidence>